<protein>
    <submittedName>
        <fullName evidence="1">Uncharacterized protein</fullName>
    </submittedName>
</protein>
<reference evidence="1" key="1">
    <citation type="submission" date="2023-08" db="EMBL/GenBank/DDBJ databases">
        <authorList>
            <person name="Alioto T."/>
            <person name="Alioto T."/>
            <person name="Gomez Garrido J."/>
        </authorList>
    </citation>
    <scope>NUCLEOTIDE SEQUENCE</scope>
</reference>
<gene>
    <name evidence="1" type="ORF">OCTVUL_1B003973</name>
</gene>
<evidence type="ECO:0000313" key="2">
    <source>
        <dbReference type="Proteomes" id="UP001162480"/>
    </source>
</evidence>
<sequence>MINSNDNSAYIQLSFHWDRFSWMKIDFQTCELFWITVTFILPCNLKCTVGGDADVGDEYCGHDCTFCDVLSMLTCEVFARSSGGGGGDHICADVADVANGDNISDTYCSIRVK</sequence>
<dbReference type="EMBL" id="OX597821">
    <property type="protein sequence ID" value="CAI9726536.1"/>
    <property type="molecule type" value="Genomic_DNA"/>
</dbReference>
<keyword evidence="2" id="KW-1185">Reference proteome</keyword>
<dbReference type="AlphaFoldDB" id="A0AA36B3K3"/>
<accession>A0AA36B3K3</accession>
<name>A0AA36B3K3_OCTVU</name>
<evidence type="ECO:0000313" key="1">
    <source>
        <dbReference type="EMBL" id="CAI9726536.1"/>
    </source>
</evidence>
<proteinExistence type="predicted"/>
<organism evidence="1 2">
    <name type="scientific">Octopus vulgaris</name>
    <name type="common">Common octopus</name>
    <dbReference type="NCBI Taxonomy" id="6645"/>
    <lineage>
        <taxon>Eukaryota</taxon>
        <taxon>Metazoa</taxon>
        <taxon>Spiralia</taxon>
        <taxon>Lophotrochozoa</taxon>
        <taxon>Mollusca</taxon>
        <taxon>Cephalopoda</taxon>
        <taxon>Coleoidea</taxon>
        <taxon>Octopodiformes</taxon>
        <taxon>Octopoda</taxon>
        <taxon>Incirrata</taxon>
        <taxon>Octopodidae</taxon>
        <taxon>Octopus</taxon>
    </lineage>
</organism>
<dbReference type="Proteomes" id="UP001162480">
    <property type="component" value="Chromosome 8"/>
</dbReference>